<gene>
    <name evidence="1" type="ORF">JGS22_000870</name>
</gene>
<dbReference type="SUPFAM" id="SSF103032">
    <property type="entry name" value="Hypothetical protein YwqG"/>
    <property type="match status" value="1"/>
</dbReference>
<reference evidence="1" key="1">
    <citation type="submission" date="2021-06" db="EMBL/GenBank/DDBJ databases">
        <title>Sequencing of actinobacteria type strains.</title>
        <authorList>
            <person name="Nguyen G.-S."/>
            <person name="Wentzel A."/>
        </authorList>
    </citation>
    <scope>NUCLEOTIDE SEQUENCE</scope>
    <source>
        <strain evidence="1">P38-E01</strain>
    </source>
</reference>
<comment type="caution">
    <text evidence="1">The sequence shown here is derived from an EMBL/GenBank/DDBJ whole genome shotgun (WGS) entry which is preliminary data.</text>
</comment>
<dbReference type="InterPro" id="IPR035948">
    <property type="entry name" value="YwqG-like_sf"/>
</dbReference>
<dbReference type="InterPro" id="IPR015315">
    <property type="entry name" value="DUF1963"/>
</dbReference>
<organism evidence="1 2">
    <name type="scientific">Streptomyces tardus</name>
    <dbReference type="NCBI Taxonomy" id="2780544"/>
    <lineage>
        <taxon>Bacteria</taxon>
        <taxon>Bacillati</taxon>
        <taxon>Actinomycetota</taxon>
        <taxon>Actinomycetes</taxon>
        <taxon>Kitasatosporales</taxon>
        <taxon>Streptomycetaceae</taxon>
        <taxon>Streptomyces</taxon>
    </lineage>
</organism>
<dbReference type="Pfam" id="PF09234">
    <property type="entry name" value="DUF1963"/>
    <property type="match status" value="1"/>
</dbReference>
<dbReference type="EMBL" id="JAELVF020000001">
    <property type="protein sequence ID" value="MBU7596223.1"/>
    <property type="molecule type" value="Genomic_DNA"/>
</dbReference>
<keyword evidence="2" id="KW-1185">Reference proteome</keyword>
<proteinExistence type="predicted"/>
<dbReference type="Proteomes" id="UP000694501">
    <property type="component" value="Unassembled WGS sequence"/>
</dbReference>
<accession>A0A949N6Q1</accession>
<evidence type="ECO:0000313" key="1">
    <source>
        <dbReference type="EMBL" id="MBU7596223.1"/>
    </source>
</evidence>
<name>A0A949N6Q1_9ACTN</name>
<dbReference type="AlphaFoldDB" id="A0A949N6Q1"/>
<evidence type="ECO:0000313" key="2">
    <source>
        <dbReference type="Proteomes" id="UP000694501"/>
    </source>
</evidence>
<dbReference type="Gene3D" id="2.30.320.10">
    <property type="entry name" value="YwqG-like"/>
    <property type="match status" value="1"/>
</dbReference>
<protein>
    <submittedName>
        <fullName evidence="1">DUF1963 domain-containing protein</fullName>
    </submittedName>
</protein>
<sequence>MTYAGPEDTARATRTGGVPLVPPGFEWPACGECGLPMRFIAQLRLDELAEQGPKGSAEGSGTLAVWMCQNDPGMCDEWDPDSGGNTARLFPAEAALTAAEPPQGETLVAASSGIAYQQVEADNYDEARGSWAESRGVSPRQVLGAWGGEPSWLQGEEVPECPACDRRMSFAAQLEEGHDHEAELGFGGGGCGYAFFCAPCGEAAFLWQC</sequence>